<comment type="similarity">
    <text evidence="3 11">Belongs to the ubiquitin-activating E1 family.</text>
</comment>
<dbReference type="InterPro" id="IPR033127">
    <property type="entry name" value="UBQ-activ_enz_E1_Cys_AS"/>
</dbReference>
<gene>
    <name evidence="14" type="ORF">KOW79_012735</name>
</gene>
<dbReference type="EMBL" id="JAHKSW010000015">
    <property type="protein sequence ID" value="KAG7323033.1"/>
    <property type="molecule type" value="Genomic_DNA"/>
</dbReference>
<dbReference type="Gene3D" id="3.40.50.720">
    <property type="entry name" value="NAD(P)-binding Rossmann-like Domain"/>
    <property type="match status" value="1"/>
</dbReference>
<comment type="pathway">
    <text evidence="2">Protein modification; protein ubiquitination.</text>
</comment>
<keyword evidence="6 11" id="KW-0547">Nucleotide-binding</keyword>
<dbReference type="SMART" id="SM00985">
    <property type="entry name" value="UBA_e1_C"/>
    <property type="match status" value="1"/>
</dbReference>
<dbReference type="GO" id="GO:0006511">
    <property type="term" value="P:ubiquitin-dependent protein catabolic process"/>
    <property type="evidence" value="ECO:0007669"/>
    <property type="project" value="TreeGrafter"/>
</dbReference>
<dbReference type="Pfam" id="PF16191">
    <property type="entry name" value="E1_4HB"/>
    <property type="match status" value="1"/>
</dbReference>
<accession>A0A9D3NHL9</accession>
<protein>
    <recommendedName>
        <fullName evidence="4">E1 ubiquitin-activating enzyme</fullName>
        <ecNumber evidence="4">6.2.1.45</ecNumber>
    </recommendedName>
    <alternativeName>
        <fullName evidence="9">Ubiquitin-activating enzyme E1</fullName>
    </alternativeName>
</protein>
<keyword evidence="5 11" id="KW-0436">Ligase</keyword>
<feature type="region of interest" description="Disordered" evidence="12">
    <location>
        <begin position="62"/>
        <end position="114"/>
    </location>
</feature>
<dbReference type="Pfam" id="PF00899">
    <property type="entry name" value="ThiF"/>
    <property type="match status" value="1"/>
</dbReference>
<dbReference type="FunFam" id="3.10.290.60:FF:000002">
    <property type="entry name" value="Ubiquitin-like modifier-activating enzyme 1"/>
    <property type="match status" value="1"/>
</dbReference>
<dbReference type="PANTHER" id="PTHR10953">
    <property type="entry name" value="UBIQUITIN-ACTIVATING ENZYME E1"/>
    <property type="match status" value="1"/>
</dbReference>
<dbReference type="PRINTS" id="PR01849">
    <property type="entry name" value="UBIQUITINACT"/>
</dbReference>
<reference evidence="14 15" key="1">
    <citation type="submission" date="2021-06" db="EMBL/GenBank/DDBJ databases">
        <title>Chromosome-level genome assembly of the red-tail catfish (Hemibagrus wyckioides).</title>
        <authorList>
            <person name="Shao F."/>
        </authorList>
    </citation>
    <scope>NUCLEOTIDE SEQUENCE [LARGE SCALE GENOMIC DNA]</scope>
    <source>
        <strain evidence="14">EC202008001</strain>
        <tissue evidence="14">Blood</tissue>
    </source>
</reference>
<dbReference type="InterPro" id="IPR042449">
    <property type="entry name" value="Ub-E1_IAD_1"/>
</dbReference>
<evidence type="ECO:0000256" key="9">
    <source>
        <dbReference type="ARBA" id="ARBA00030371"/>
    </source>
</evidence>
<proteinExistence type="inferred from homology"/>
<dbReference type="CDD" id="cd01491">
    <property type="entry name" value="Ube1_repeat1"/>
    <property type="match status" value="1"/>
</dbReference>
<dbReference type="InterPro" id="IPR032420">
    <property type="entry name" value="E1_4HB"/>
</dbReference>
<dbReference type="FunFam" id="3.40.50.12550:FF:000001">
    <property type="entry name" value="Ubiquitin-activating enzyme E1 1"/>
    <property type="match status" value="1"/>
</dbReference>
<feature type="compositionally biased region" description="Polar residues" evidence="12">
    <location>
        <begin position="83"/>
        <end position="106"/>
    </location>
</feature>
<dbReference type="InterPro" id="IPR042063">
    <property type="entry name" value="Ubi_acti_E1_SCCH"/>
</dbReference>
<dbReference type="Gene3D" id="3.40.50.12550">
    <property type="entry name" value="Ubiquitin-activating enzyme E1, inactive adenylation domain, subdomain 2"/>
    <property type="match status" value="1"/>
</dbReference>
<evidence type="ECO:0000259" key="13">
    <source>
        <dbReference type="SMART" id="SM00985"/>
    </source>
</evidence>
<comment type="catalytic activity">
    <reaction evidence="1">
        <text>ATP + ubiquitin + [E1 ubiquitin-activating enzyme]-L-cysteine = AMP + diphosphate + S-ubiquitinyl-[E1 ubiquitin-activating enzyme]-L-cysteine.</text>
        <dbReference type="EC" id="6.2.1.45"/>
    </reaction>
</comment>
<dbReference type="InterPro" id="IPR035985">
    <property type="entry name" value="Ubiquitin-activating_enz"/>
</dbReference>
<evidence type="ECO:0000256" key="11">
    <source>
        <dbReference type="RuleBase" id="RU000519"/>
    </source>
</evidence>
<name>A0A9D3NHL9_9TELE</name>
<dbReference type="SUPFAM" id="SSF69572">
    <property type="entry name" value="Activating enzymes of the ubiquitin-like proteins"/>
    <property type="match status" value="2"/>
</dbReference>
<evidence type="ECO:0000256" key="4">
    <source>
        <dbReference type="ARBA" id="ARBA00012990"/>
    </source>
</evidence>
<dbReference type="Gene3D" id="2.40.30.180">
    <property type="entry name" value="Ubiquitin-activating enzyme E1, FCCH domain"/>
    <property type="match status" value="1"/>
</dbReference>
<dbReference type="Gene3D" id="3.10.290.60">
    <property type="entry name" value="Ubiquitin-activating enzyme E1, UFD domain"/>
    <property type="match status" value="1"/>
</dbReference>
<evidence type="ECO:0000256" key="12">
    <source>
        <dbReference type="SAM" id="MobiDB-lite"/>
    </source>
</evidence>
<dbReference type="InterPro" id="IPR000011">
    <property type="entry name" value="UBQ/SUMO-activ_enz_E1-like"/>
</dbReference>
<evidence type="ECO:0000256" key="1">
    <source>
        <dbReference type="ARBA" id="ARBA00000488"/>
    </source>
</evidence>
<evidence type="ECO:0000256" key="8">
    <source>
        <dbReference type="ARBA" id="ARBA00022840"/>
    </source>
</evidence>
<dbReference type="Proteomes" id="UP000824219">
    <property type="component" value="Linkage Group LG15"/>
</dbReference>
<evidence type="ECO:0000313" key="15">
    <source>
        <dbReference type="Proteomes" id="UP000824219"/>
    </source>
</evidence>
<dbReference type="GO" id="GO:0005634">
    <property type="term" value="C:nucleus"/>
    <property type="evidence" value="ECO:0007669"/>
    <property type="project" value="TreeGrafter"/>
</dbReference>
<dbReference type="Pfam" id="PF10585">
    <property type="entry name" value="UBA_E1_SCCH"/>
    <property type="match status" value="1"/>
</dbReference>
<dbReference type="PROSITE" id="PS00865">
    <property type="entry name" value="UBIQUITIN_ACTIVAT_2"/>
    <property type="match status" value="1"/>
</dbReference>
<evidence type="ECO:0000256" key="3">
    <source>
        <dbReference type="ARBA" id="ARBA00005673"/>
    </source>
</evidence>
<feature type="domain" description="Ubiquitin-activating enzyme E1 C-terminal" evidence="13">
    <location>
        <begin position="991"/>
        <end position="1122"/>
    </location>
</feature>
<dbReference type="GO" id="GO:0004839">
    <property type="term" value="F:ubiquitin activating enzyme activity"/>
    <property type="evidence" value="ECO:0007669"/>
    <property type="project" value="UniProtKB-EC"/>
</dbReference>
<organism evidence="14 15">
    <name type="scientific">Hemibagrus wyckioides</name>
    <dbReference type="NCBI Taxonomy" id="337641"/>
    <lineage>
        <taxon>Eukaryota</taxon>
        <taxon>Metazoa</taxon>
        <taxon>Chordata</taxon>
        <taxon>Craniata</taxon>
        <taxon>Vertebrata</taxon>
        <taxon>Euteleostomi</taxon>
        <taxon>Actinopterygii</taxon>
        <taxon>Neopterygii</taxon>
        <taxon>Teleostei</taxon>
        <taxon>Ostariophysi</taxon>
        <taxon>Siluriformes</taxon>
        <taxon>Bagridae</taxon>
        <taxon>Hemibagrus</taxon>
    </lineage>
</organism>
<dbReference type="InterPro" id="IPR018075">
    <property type="entry name" value="UBQ-activ_enz_E1"/>
</dbReference>
<dbReference type="InterPro" id="IPR038252">
    <property type="entry name" value="UBA_E1_C_sf"/>
</dbReference>
<dbReference type="GO" id="GO:0006974">
    <property type="term" value="P:DNA damage response"/>
    <property type="evidence" value="ECO:0007669"/>
    <property type="project" value="TreeGrafter"/>
</dbReference>
<evidence type="ECO:0000256" key="6">
    <source>
        <dbReference type="ARBA" id="ARBA00022741"/>
    </source>
</evidence>
<dbReference type="Pfam" id="PF16190">
    <property type="entry name" value="E1_FCCH"/>
    <property type="match status" value="1"/>
</dbReference>
<dbReference type="Gene3D" id="1.10.10.2660">
    <property type="entry name" value="Ubiquitin-activating enzyme E1, SCCH domain"/>
    <property type="match status" value="1"/>
</dbReference>
<dbReference type="FunFam" id="1.10.10.2660:FF:000001">
    <property type="entry name" value="Ubiquitin-activating enzyme E1 1"/>
    <property type="match status" value="1"/>
</dbReference>
<dbReference type="InterPro" id="IPR032418">
    <property type="entry name" value="E1_FCCH"/>
</dbReference>
<dbReference type="AlphaFoldDB" id="A0A9D3NHL9"/>
<keyword evidence="8 11" id="KW-0067">ATP-binding</keyword>
<evidence type="ECO:0000256" key="2">
    <source>
        <dbReference type="ARBA" id="ARBA00004906"/>
    </source>
</evidence>
<feature type="active site" description="Glycyl thioester intermediate" evidence="10">
    <location>
        <position position="701"/>
    </location>
</feature>
<dbReference type="InterPro" id="IPR019572">
    <property type="entry name" value="UBA_E1_SCCH"/>
</dbReference>
<keyword evidence="15" id="KW-1185">Reference proteome</keyword>
<dbReference type="Pfam" id="PF09358">
    <property type="entry name" value="E1_UFD"/>
    <property type="match status" value="1"/>
</dbReference>
<dbReference type="EC" id="6.2.1.45" evidence="4"/>
<dbReference type="InterPro" id="IPR018965">
    <property type="entry name" value="Ub-activating_enz_E1_C"/>
</dbReference>
<evidence type="ECO:0000256" key="5">
    <source>
        <dbReference type="ARBA" id="ARBA00022598"/>
    </source>
</evidence>
<dbReference type="Gene3D" id="3.50.50.80">
    <property type="entry name" value="Ubiquitin-activating enzyme E1, inactive adenylation domain, subdomain 1"/>
    <property type="match status" value="1"/>
</dbReference>
<dbReference type="OrthoDB" id="10252231at2759"/>
<dbReference type="GO" id="GO:0005737">
    <property type="term" value="C:cytoplasm"/>
    <property type="evidence" value="ECO:0007669"/>
    <property type="project" value="TreeGrafter"/>
</dbReference>
<comment type="caution">
    <text evidence="14">The sequence shown here is derived from an EMBL/GenBank/DDBJ whole genome shotgun (WGS) entry which is preliminary data.</text>
</comment>
<dbReference type="PANTHER" id="PTHR10953:SF195">
    <property type="entry name" value="UBIQUITIN-LIKE MODIFIER-ACTIVATING ENZYME 1"/>
    <property type="match status" value="1"/>
</dbReference>
<keyword evidence="7 11" id="KW-0833">Ubl conjugation pathway</keyword>
<dbReference type="CDD" id="cd01490">
    <property type="entry name" value="Ube1_repeat2"/>
    <property type="match status" value="1"/>
</dbReference>
<dbReference type="InterPro" id="IPR045886">
    <property type="entry name" value="ThiF/MoeB/HesA"/>
</dbReference>
<dbReference type="FunFam" id="2.40.30.180:FF:000001">
    <property type="entry name" value="ubiquitin-like modifier-activating enzyme 1"/>
    <property type="match status" value="1"/>
</dbReference>
<evidence type="ECO:0000256" key="10">
    <source>
        <dbReference type="PROSITE-ProRule" id="PRU10132"/>
    </source>
</evidence>
<evidence type="ECO:0000256" key="7">
    <source>
        <dbReference type="ARBA" id="ARBA00022786"/>
    </source>
</evidence>
<dbReference type="InterPro" id="IPR042302">
    <property type="entry name" value="E1_FCCH_sf"/>
</dbReference>
<evidence type="ECO:0000313" key="14">
    <source>
        <dbReference type="EMBL" id="KAG7323033.1"/>
    </source>
</evidence>
<dbReference type="FunFam" id="3.50.50.80:FF:000001">
    <property type="entry name" value="ubiquitin-like modifier-activating enzyme 1"/>
    <property type="match status" value="1"/>
</dbReference>
<dbReference type="InterPro" id="IPR000594">
    <property type="entry name" value="ThiF_NAD_FAD-bd"/>
</dbReference>
<dbReference type="NCBIfam" id="TIGR01408">
    <property type="entry name" value="Ube1"/>
    <property type="match status" value="1"/>
</dbReference>
<sequence>MIENPEKSSELALSLITLLDKLFTDPHVMAAASSSAFTSCGLTQQLPSSTFHTRIGFADTESGQREGLLMSSSPLSKKRRVSGSETKTGSHCSSSNSVRTELSHTPANGMAKNGNDAEIDEGLYSRQLYVLGHDAMKRMQSSNVLISGLRGLGVEIAKNVILGGVKSVTLHDEGVAEWRDLSSQFYLREEDLGKNRAEASQGRLAELNSYVPVTSYTGALTNDYLLQFQVVVLTNSTLDEQKQIGDFCHSKGIKLIIADTRGLFGQLFCDFGEEMTVYDTNGEQPLSAMISMITKDSAGVVTCLDEVRHGFESGDYVTFTEVQGMTELNGCQPIEIKVLGPYTFSICDTTSFSDYVRGGIVAQVKMPKKVAFKTFSSSISEPEFLLTDFAKFDRPGQLHMGFQALHAFEKKHSRSPKPWNQSDADELVALAGEVNAAQSDSAKQEELDQALLKKLSCVAAGDLAPINAFIGGLAAQEVMKACTGKFMPIVQWLYFDALECLSESDEVLLTEEECAPRGCRYDGQIAVFGSKLQELLAKQRYFLVGAGAIGCELLKNFAMMGLASGEGEIIVTDMDTIEKSNLNRQFLFRPWDVTKMKSETAAAAVKQMNPSVRITGHQNRVGPDTEKIYDDDFFESLNGVANALDNVDARMYMDRRCVYYRKPLLESGTLGTKGNVQVVIPFLTESYSSSQDPPEKSIPICTLKNFPNAIEHTLQWARDEFEGLFKQPPENAIQYLTDPKFMERTLKLPGAQPAEVLEAVYKSLVTDCPRGWEDCVAWARNHWQCQYSNNIRQLLHNFPPDQLTSSGAPFWSGPKRCPHPLEFSTSNDLHLDYVIAAANLFAQTYGLQGSTDREAVAKLLQNVKVPEFTPKSGVKIHVSDQELQIANASVDDSRLEELKTLLPTSEAASQFKLSSIDFEKDDDTNFHMDFIVAASNLRAENYDIPPADRHKSKLIAGKIIPAIATTTAAVVGLVCLELLKIVQGHKKLESYKNGFMNLALPFFAFSDPIAAPKHKYYEIDWTLWDRFEVKGIQPSGEEMTLKQFLDYFKNEHKLEITMLSHGVSMLYSFFMSAAKLKERLELPMTEIVTKVSKKKLGKHVKALVFELCCNDMNDEDVEVPYVRYTIR</sequence>
<dbReference type="GO" id="GO:0005524">
    <property type="term" value="F:ATP binding"/>
    <property type="evidence" value="ECO:0007669"/>
    <property type="project" value="UniProtKB-KW"/>
</dbReference>
<dbReference type="FunFam" id="3.40.50.720:FF:000015">
    <property type="entry name" value="Ubiquitin-activating enzyme E1 1"/>
    <property type="match status" value="1"/>
</dbReference>